<sequence>MLPTAIIGLAVVSIPPLQGALNQISNQITNDTGVPLDLEHAYTKLSDNAIPRSGGVLRMLLECRLISTFGGGSISVVAWGSH</sequence>
<gene>
    <name evidence="2" type="ORF">B9Z19DRAFT_1086341</name>
</gene>
<dbReference type="EMBL" id="NESQ01000153">
    <property type="protein sequence ID" value="PUU77452.1"/>
    <property type="molecule type" value="Genomic_DNA"/>
</dbReference>
<feature type="chain" id="PRO_5015551966" evidence="1">
    <location>
        <begin position="20"/>
        <end position="82"/>
    </location>
</feature>
<comment type="caution">
    <text evidence="2">The sequence shown here is derived from an EMBL/GenBank/DDBJ whole genome shotgun (WGS) entry which is preliminary data.</text>
</comment>
<dbReference type="OrthoDB" id="5507699at2759"/>
<keyword evidence="1" id="KW-0732">Signal</keyword>
<feature type="signal peptide" evidence="1">
    <location>
        <begin position="1"/>
        <end position="19"/>
    </location>
</feature>
<keyword evidence="3" id="KW-1185">Reference proteome</keyword>
<reference evidence="2 3" key="1">
    <citation type="submission" date="2017-04" db="EMBL/GenBank/DDBJ databases">
        <title>Draft genome sequence of Tuber borchii Vittad., a whitish edible truffle.</title>
        <authorList>
            <consortium name="DOE Joint Genome Institute"/>
            <person name="Murat C."/>
            <person name="Kuo A."/>
            <person name="Barry K.W."/>
            <person name="Clum A."/>
            <person name="Dockter R.B."/>
            <person name="Fauchery L."/>
            <person name="Iotti M."/>
            <person name="Kohler A."/>
            <person name="Labutti K."/>
            <person name="Lindquist E.A."/>
            <person name="Lipzen A."/>
            <person name="Ohm R.A."/>
            <person name="Wang M."/>
            <person name="Grigoriev I.V."/>
            <person name="Zambonelli A."/>
            <person name="Martin F.M."/>
        </authorList>
    </citation>
    <scope>NUCLEOTIDE SEQUENCE [LARGE SCALE GENOMIC DNA]</scope>
    <source>
        <strain evidence="2 3">Tbo3840</strain>
    </source>
</reference>
<proteinExistence type="predicted"/>
<protein>
    <submittedName>
        <fullName evidence="2">Uncharacterized protein</fullName>
    </submittedName>
</protein>
<organism evidence="2 3">
    <name type="scientific">Tuber borchii</name>
    <name type="common">White truffle</name>
    <dbReference type="NCBI Taxonomy" id="42251"/>
    <lineage>
        <taxon>Eukaryota</taxon>
        <taxon>Fungi</taxon>
        <taxon>Dikarya</taxon>
        <taxon>Ascomycota</taxon>
        <taxon>Pezizomycotina</taxon>
        <taxon>Pezizomycetes</taxon>
        <taxon>Pezizales</taxon>
        <taxon>Tuberaceae</taxon>
        <taxon>Tuber</taxon>
    </lineage>
</organism>
<dbReference type="Proteomes" id="UP000244722">
    <property type="component" value="Unassembled WGS sequence"/>
</dbReference>
<name>A0A2T6ZPQ2_TUBBO</name>
<evidence type="ECO:0000313" key="3">
    <source>
        <dbReference type="Proteomes" id="UP000244722"/>
    </source>
</evidence>
<evidence type="ECO:0000313" key="2">
    <source>
        <dbReference type="EMBL" id="PUU77452.1"/>
    </source>
</evidence>
<accession>A0A2T6ZPQ2</accession>
<evidence type="ECO:0000256" key="1">
    <source>
        <dbReference type="SAM" id="SignalP"/>
    </source>
</evidence>
<dbReference type="AlphaFoldDB" id="A0A2T6ZPQ2"/>